<proteinExistence type="predicted"/>
<dbReference type="EMBL" id="LAZR01007573">
    <property type="protein sequence ID" value="KKM84394.1"/>
    <property type="molecule type" value="Genomic_DNA"/>
</dbReference>
<protein>
    <submittedName>
        <fullName evidence="1">Uncharacterized protein</fullName>
    </submittedName>
</protein>
<gene>
    <name evidence="1" type="ORF">LCGC14_1299550</name>
</gene>
<evidence type="ECO:0000313" key="1">
    <source>
        <dbReference type="EMBL" id="KKM84394.1"/>
    </source>
</evidence>
<dbReference type="AlphaFoldDB" id="A0A0F9KQE6"/>
<accession>A0A0F9KQE6</accession>
<comment type="caution">
    <text evidence="1">The sequence shown here is derived from an EMBL/GenBank/DDBJ whole genome shotgun (WGS) entry which is preliminary data.</text>
</comment>
<sequence length="103" mass="11338">MSKPYDPCIHHTPDAGGSVASELHGICIFCWRDRLGVQVKKTLELEQENADLYALVAKSTAQIEQAIVDLWWADIAEDRAIVAEDKATKEKASGQVQKKPSSS</sequence>
<organism evidence="1">
    <name type="scientific">marine sediment metagenome</name>
    <dbReference type="NCBI Taxonomy" id="412755"/>
    <lineage>
        <taxon>unclassified sequences</taxon>
        <taxon>metagenomes</taxon>
        <taxon>ecological metagenomes</taxon>
    </lineage>
</organism>
<reference evidence="1" key="1">
    <citation type="journal article" date="2015" name="Nature">
        <title>Complex archaea that bridge the gap between prokaryotes and eukaryotes.</title>
        <authorList>
            <person name="Spang A."/>
            <person name="Saw J.H."/>
            <person name="Jorgensen S.L."/>
            <person name="Zaremba-Niedzwiedzka K."/>
            <person name="Martijn J."/>
            <person name="Lind A.E."/>
            <person name="van Eijk R."/>
            <person name="Schleper C."/>
            <person name="Guy L."/>
            <person name="Ettema T.J."/>
        </authorList>
    </citation>
    <scope>NUCLEOTIDE SEQUENCE</scope>
</reference>
<name>A0A0F9KQE6_9ZZZZ</name>